<sequence length="269" mass="30515">MNFEQYIAVEWLLVAICVIITTARLVVRSWKGIWRYWLSDLFLVLSLLFFIPIVAGDTYIFSIGQTFDTVEYTEPLAIWWFASTLIFDLGFYLARFSLLAFYYQLFPVSEVKPRILLWVVVAFNIGGLLATGFIDTFWCGANVSLNWASGDTACAASDDPVTAYIVWPLNVASEVFVFLLPFSILQRLNKLNKKEKTSLICIFLLGCATIAASVARFTLGVTNLFTLEACTSHGLRRDCHSDHSCRFTSLATSSQHYAQTTQRRFRRAK</sequence>
<evidence type="ECO:0000313" key="9">
    <source>
        <dbReference type="Proteomes" id="UP000813444"/>
    </source>
</evidence>
<protein>
    <recommendedName>
        <fullName evidence="7">Rhodopsin domain-containing protein</fullName>
    </recommendedName>
</protein>
<proteinExistence type="inferred from homology"/>
<evidence type="ECO:0000256" key="3">
    <source>
        <dbReference type="ARBA" id="ARBA00022989"/>
    </source>
</evidence>
<keyword evidence="2 6" id="KW-0812">Transmembrane</keyword>
<dbReference type="GO" id="GO:0016020">
    <property type="term" value="C:membrane"/>
    <property type="evidence" value="ECO:0007669"/>
    <property type="project" value="UniProtKB-SubCell"/>
</dbReference>
<feature type="transmembrane region" description="Helical" evidence="6">
    <location>
        <begin position="34"/>
        <end position="56"/>
    </location>
</feature>
<feature type="transmembrane region" description="Helical" evidence="6">
    <location>
        <begin position="6"/>
        <end position="27"/>
    </location>
</feature>
<dbReference type="OrthoDB" id="444631at2759"/>
<evidence type="ECO:0000256" key="2">
    <source>
        <dbReference type="ARBA" id="ARBA00022692"/>
    </source>
</evidence>
<evidence type="ECO:0000256" key="5">
    <source>
        <dbReference type="ARBA" id="ARBA00038359"/>
    </source>
</evidence>
<feature type="transmembrane region" description="Helical" evidence="6">
    <location>
        <begin position="165"/>
        <end position="185"/>
    </location>
</feature>
<name>A0A8K0WQQ8_9HYPO</name>
<dbReference type="Pfam" id="PF20684">
    <property type="entry name" value="Fung_rhodopsin"/>
    <property type="match status" value="1"/>
</dbReference>
<organism evidence="8 9">
    <name type="scientific">Stachybotrys elegans</name>
    <dbReference type="NCBI Taxonomy" id="80388"/>
    <lineage>
        <taxon>Eukaryota</taxon>
        <taxon>Fungi</taxon>
        <taxon>Dikarya</taxon>
        <taxon>Ascomycota</taxon>
        <taxon>Pezizomycotina</taxon>
        <taxon>Sordariomycetes</taxon>
        <taxon>Hypocreomycetidae</taxon>
        <taxon>Hypocreales</taxon>
        <taxon>Stachybotryaceae</taxon>
        <taxon>Stachybotrys</taxon>
    </lineage>
</organism>
<feature type="transmembrane region" description="Helical" evidence="6">
    <location>
        <begin position="197"/>
        <end position="219"/>
    </location>
</feature>
<feature type="transmembrane region" description="Helical" evidence="6">
    <location>
        <begin position="115"/>
        <end position="134"/>
    </location>
</feature>
<dbReference type="Proteomes" id="UP000813444">
    <property type="component" value="Unassembled WGS sequence"/>
</dbReference>
<reference evidence="8" key="1">
    <citation type="journal article" date="2021" name="Nat. Commun.">
        <title>Genetic determinants of endophytism in the Arabidopsis root mycobiome.</title>
        <authorList>
            <person name="Mesny F."/>
            <person name="Miyauchi S."/>
            <person name="Thiergart T."/>
            <person name="Pickel B."/>
            <person name="Atanasova L."/>
            <person name="Karlsson M."/>
            <person name="Huettel B."/>
            <person name="Barry K.W."/>
            <person name="Haridas S."/>
            <person name="Chen C."/>
            <person name="Bauer D."/>
            <person name="Andreopoulos W."/>
            <person name="Pangilinan J."/>
            <person name="LaButti K."/>
            <person name="Riley R."/>
            <person name="Lipzen A."/>
            <person name="Clum A."/>
            <person name="Drula E."/>
            <person name="Henrissat B."/>
            <person name="Kohler A."/>
            <person name="Grigoriev I.V."/>
            <person name="Martin F.M."/>
            <person name="Hacquard S."/>
        </authorList>
    </citation>
    <scope>NUCLEOTIDE SEQUENCE</scope>
    <source>
        <strain evidence="8">MPI-CAGE-CH-0235</strain>
    </source>
</reference>
<keyword evidence="9" id="KW-1185">Reference proteome</keyword>
<comment type="caution">
    <text evidence="8">The sequence shown here is derived from an EMBL/GenBank/DDBJ whole genome shotgun (WGS) entry which is preliminary data.</text>
</comment>
<keyword evidence="4 6" id="KW-0472">Membrane</keyword>
<dbReference type="InterPro" id="IPR049326">
    <property type="entry name" value="Rhodopsin_dom_fungi"/>
</dbReference>
<evidence type="ECO:0000256" key="1">
    <source>
        <dbReference type="ARBA" id="ARBA00004141"/>
    </source>
</evidence>
<evidence type="ECO:0000256" key="6">
    <source>
        <dbReference type="SAM" id="Phobius"/>
    </source>
</evidence>
<gene>
    <name evidence="8" type="ORF">B0I35DRAFT_267294</name>
</gene>
<accession>A0A8K0WQQ8</accession>
<keyword evidence="3 6" id="KW-1133">Transmembrane helix</keyword>
<dbReference type="AlphaFoldDB" id="A0A8K0WQQ8"/>
<dbReference type="InterPro" id="IPR052337">
    <property type="entry name" value="SAT4-like"/>
</dbReference>
<comment type="subcellular location">
    <subcellularLocation>
        <location evidence="1">Membrane</location>
        <topology evidence="1">Multi-pass membrane protein</topology>
    </subcellularLocation>
</comment>
<dbReference type="PANTHER" id="PTHR33048">
    <property type="entry name" value="PTH11-LIKE INTEGRAL MEMBRANE PROTEIN (AFU_ORTHOLOGUE AFUA_5G11245)"/>
    <property type="match status" value="1"/>
</dbReference>
<dbReference type="PANTHER" id="PTHR33048:SF92">
    <property type="entry name" value="INTEGRAL MEMBRANE PROTEIN"/>
    <property type="match status" value="1"/>
</dbReference>
<comment type="similarity">
    <text evidence="5">Belongs to the SAT4 family.</text>
</comment>
<evidence type="ECO:0000256" key="4">
    <source>
        <dbReference type="ARBA" id="ARBA00023136"/>
    </source>
</evidence>
<evidence type="ECO:0000259" key="7">
    <source>
        <dbReference type="Pfam" id="PF20684"/>
    </source>
</evidence>
<evidence type="ECO:0000313" key="8">
    <source>
        <dbReference type="EMBL" id="KAH7317087.1"/>
    </source>
</evidence>
<dbReference type="EMBL" id="JAGPNK010000008">
    <property type="protein sequence ID" value="KAH7317087.1"/>
    <property type="molecule type" value="Genomic_DNA"/>
</dbReference>
<feature type="transmembrane region" description="Helical" evidence="6">
    <location>
        <begin position="76"/>
        <end position="103"/>
    </location>
</feature>
<feature type="domain" description="Rhodopsin" evidence="7">
    <location>
        <begin position="23"/>
        <end position="219"/>
    </location>
</feature>